<evidence type="ECO:0000256" key="1">
    <source>
        <dbReference type="ARBA" id="ARBA00004651"/>
    </source>
</evidence>
<dbReference type="EC" id="2.7.1.66" evidence="20"/>
<proteinExistence type="inferred from homology"/>
<evidence type="ECO:0000256" key="8">
    <source>
        <dbReference type="ARBA" id="ARBA00022777"/>
    </source>
</evidence>
<dbReference type="GO" id="GO:0036433">
    <property type="term" value="F:di-trans, poly-cis-undecaprenol kinase activity"/>
    <property type="evidence" value="ECO:0007669"/>
    <property type="project" value="UniProtKB-EC"/>
</dbReference>
<evidence type="ECO:0000313" key="21">
    <source>
        <dbReference type="Proteomes" id="UP000254519"/>
    </source>
</evidence>
<keyword evidence="18" id="KW-0479">Metal-binding</keyword>
<keyword evidence="10 19" id="KW-1133">Transmembrane helix</keyword>
<dbReference type="PANTHER" id="PTHR34299:SF1">
    <property type="entry name" value="DIACYLGLYCEROL KINASE"/>
    <property type="match status" value="1"/>
</dbReference>
<dbReference type="Proteomes" id="UP000254519">
    <property type="component" value="Unassembled WGS sequence"/>
</dbReference>
<evidence type="ECO:0000256" key="5">
    <source>
        <dbReference type="ARBA" id="ARBA00022679"/>
    </source>
</evidence>
<keyword evidence="3" id="KW-1003">Cell membrane</keyword>
<dbReference type="Pfam" id="PF01219">
    <property type="entry name" value="DAGK_prokar"/>
    <property type="match status" value="1"/>
</dbReference>
<evidence type="ECO:0000256" key="9">
    <source>
        <dbReference type="ARBA" id="ARBA00022840"/>
    </source>
</evidence>
<dbReference type="CDD" id="cd14265">
    <property type="entry name" value="UDPK_IM_like"/>
    <property type="match status" value="1"/>
</dbReference>
<dbReference type="GO" id="GO:0046872">
    <property type="term" value="F:metal ion binding"/>
    <property type="evidence" value="ECO:0007669"/>
    <property type="project" value="UniProtKB-KW"/>
</dbReference>
<feature type="transmembrane region" description="Helical" evidence="19">
    <location>
        <begin position="49"/>
        <end position="69"/>
    </location>
</feature>
<evidence type="ECO:0000256" key="13">
    <source>
        <dbReference type="ARBA" id="ARBA00023209"/>
    </source>
</evidence>
<evidence type="ECO:0000256" key="11">
    <source>
        <dbReference type="ARBA" id="ARBA00023098"/>
    </source>
</evidence>
<keyword evidence="8 20" id="KW-0418">Kinase</keyword>
<dbReference type="OrthoDB" id="9789934at2"/>
<feature type="binding site" evidence="16">
    <location>
        <position position="63"/>
    </location>
    <ligand>
        <name>substrate</name>
    </ligand>
</feature>
<dbReference type="GO" id="GO:0005886">
    <property type="term" value="C:plasma membrane"/>
    <property type="evidence" value="ECO:0007669"/>
    <property type="project" value="UniProtKB-SubCell"/>
</dbReference>
<evidence type="ECO:0000256" key="19">
    <source>
        <dbReference type="SAM" id="Phobius"/>
    </source>
</evidence>
<evidence type="ECO:0000256" key="17">
    <source>
        <dbReference type="PIRSR" id="PIRSR600829-3"/>
    </source>
</evidence>
<keyword evidence="4" id="KW-0444">Lipid biosynthesis</keyword>
<keyword evidence="13" id="KW-0594">Phospholipid biosynthesis</keyword>
<keyword evidence="14" id="KW-1208">Phospholipid metabolism</keyword>
<keyword evidence="7 17" id="KW-0547">Nucleotide-binding</keyword>
<comment type="subcellular location">
    <subcellularLocation>
        <location evidence="1">Cell membrane</location>
        <topology evidence="1">Multi-pass membrane protein</topology>
    </subcellularLocation>
</comment>
<name>A0A380BPX8_SPOPA</name>
<dbReference type="Gene3D" id="1.10.287.3610">
    <property type="match status" value="1"/>
</dbReference>
<accession>A0A380BPX8</accession>
<feature type="binding site" evidence="17">
    <location>
        <position position="70"/>
    </location>
    <ligand>
        <name>ATP</name>
        <dbReference type="ChEBI" id="CHEBI:30616"/>
    </ligand>
</feature>
<dbReference type="PROSITE" id="PS01069">
    <property type="entry name" value="DAGK_PROKAR"/>
    <property type="match status" value="1"/>
</dbReference>
<keyword evidence="18" id="KW-0460">Magnesium</keyword>
<keyword evidence="12 19" id="KW-0472">Membrane</keyword>
<evidence type="ECO:0000256" key="12">
    <source>
        <dbReference type="ARBA" id="ARBA00023136"/>
    </source>
</evidence>
<dbReference type="InterPro" id="IPR033717">
    <property type="entry name" value="UDPK"/>
</dbReference>
<evidence type="ECO:0000256" key="7">
    <source>
        <dbReference type="ARBA" id="ARBA00022741"/>
    </source>
</evidence>
<feature type="active site" description="Proton acceptor" evidence="15">
    <location>
        <position position="63"/>
    </location>
</feature>
<dbReference type="EMBL" id="UGYZ01000002">
    <property type="protein sequence ID" value="SUJ04053.1"/>
    <property type="molecule type" value="Genomic_DNA"/>
</dbReference>
<reference evidence="20 21" key="1">
    <citation type="submission" date="2018-06" db="EMBL/GenBank/DDBJ databases">
        <authorList>
            <consortium name="Pathogen Informatics"/>
            <person name="Doyle S."/>
        </authorList>
    </citation>
    <scope>NUCLEOTIDE SEQUENCE [LARGE SCALE GENOMIC DNA]</scope>
    <source>
        <strain evidence="21">ATCC 11859 / DSM 33 / NCIB 8841 / NCTC 4822</strain>
    </source>
</reference>
<dbReference type="InterPro" id="IPR036945">
    <property type="entry name" value="DAGK_sf"/>
</dbReference>
<feature type="binding site" evidence="17">
    <location>
        <position position="22"/>
    </location>
    <ligand>
        <name>ATP</name>
        <dbReference type="ChEBI" id="CHEBI:30616"/>
    </ligand>
</feature>
<feature type="binding site" evidence="17">
    <location>
        <begin position="88"/>
        <end position="89"/>
    </location>
    <ligand>
        <name>ATP</name>
        <dbReference type="ChEBI" id="CHEBI:30616"/>
    </ligand>
</feature>
<comment type="cofactor">
    <cofactor evidence="18">
        <name>Mg(2+)</name>
        <dbReference type="ChEBI" id="CHEBI:18420"/>
    </cofactor>
    <text evidence="18">Mn(2+), Zn(2+), Cd(2+) and Co(2+) support activity to lesser extents.</text>
</comment>
<evidence type="ECO:0000313" key="20">
    <source>
        <dbReference type="EMBL" id="SUJ04053.1"/>
    </source>
</evidence>
<evidence type="ECO:0000256" key="4">
    <source>
        <dbReference type="ARBA" id="ARBA00022516"/>
    </source>
</evidence>
<dbReference type="GO" id="GO:0005524">
    <property type="term" value="F:ATP binding"/>
    <property type="evidence" value="ECO:0007669"/>
    <property type="project" value="UniProtKB-KW"/>
</dbReference>
<sequence length="119" mass="13239">MRKFFKSFKFAMAGIIHCFTTERNFKIHVSVAITVICAGLLTGLSLFEWFVIIVFIGGVLALELMNSAVERMVDLFTNEWHPLAKQAKDLAAGAVLVFALTSAIVGLLIFIPKWFSLTN</sequence>
<comment type="similarity">
    <text evidence="2">Belongs to the bacterial diacylglycerol kinase family.</text>
</comment>
<protein>
    <submittedName>
        <fullName evidence="20">Undecaprenol kinase</fullName>
        <ecNumber evidence="20">2.7.1.66</ecNumber>
    </submittedName>
</protein>
<evidence type="ECO:0000256" key="14">
    <source>
        <dbReference type="ARBA" id="ARBA00023264"/>
    </source>
</evidence>
<evidence type="ECO:0000256" key="10">
    <source>
        <dbReference type="ARBA" id="ARBA00022989"/>
    </source>
</evidence>
<evidence type="ECO:0000256" key="15">
    <source>
        <dbReference type="PIRSR" id="PIRSR600829-1"/>
    </source>
</evidence>
<feature type="binding site" evidence="17">
    <location>
        <begin position="79"/>
        <end position="81"/>
    </location>
    <ligand>
        <name>ATP</name>
        <dbReference type="ChEBI" id="CHEBI:30616"/>
    </ligand>
</feature>
<evidence type="ECO:0000256" key="16">
    <source>
        <dbReference type="PIRSR" id="PIRSR600829-2"/>
    </source>
</evidence>
<evidence type="ECO:0000256" key="3">
    <source>
        <dbReference type="ARBA" id="ARBA00022475"/>
    </source>
</evidence>
<evidence type="ECO:0000256" key="6">
    <source>
        <dbReference type="ARBA" id="ARBA00022692"/>
    </source>
</evidence>
<feature type="binding site" evidence="18">
    <location>
        <position position="22"/>
    </location>
    <ligand>
        <name>a divalent metal cation</name>
        <dbReference type="ChEBI" id="CHEBI:60240"/>
    </ligand>
</feature>
<dbReference type="InterPro" id="IPR000829">
    <property type="entry name" value="DAGK"/>
</dbReference>
<dbReference type="AlphaFoldDB" id="A0A380BPX8"/>
<dbReference type="PANTHER" id="PTHR34299">
    <property type="entry name" value="DIACYLGLYCEROL KINASE"/>
    <property type="match status" value="1"/>
</dbReference>
<keyword evidence="9 17" id="KW-0067">ATP-binding</keyword>
<dbReference type="RefSeq" id="WP_115360944.1">
    <property type="nucleotide sequence ID" value="NZ_CP038012.1"/>
</dbReference>
<evidence type="ECO:0000256" key="18">
    <source>
        <dbReference type="PIRSR" id="PIRSR600829-4"/>
    </source>
</evidence>
<keyword evidence="21" id="KW-1185">Reference proteome</keyword>
<evidence type="ECO:0000256" key="2">
    <source>
        <dbReference type="ARBA" id="ARBA00005967"/>
    </source>
</evidence>
<feature type="transmembrane region" description="Helical" evidence="19">
    <location>
        <begin position="90"/>
        <end position="111"/>
    </location>
</feature>
<feature type="binding site" evidence="18">
    <location>
        <position position="70"/>
    </location>
    <ligand>
        <name>a divalent metal cation</name>
        <dbReference type="ChEBI" id="CHEBI:60240"/>
    </ligand>
</feature>
<dbReference type="GO" id="GO:0008654">
    <property type="term" value="P:phospholipid biosynthetic process"/>
    <property type="evidence" value="ECO:0007669"/>
    <property type="project" value="UniProtKB-KW"/>
</dbReference>
<organism evidence="20 21">
    <name type="scientific">Sporosarcina pasteurii</name>
    <name type="common">Bacillus pasteurii</name>
    <dbReference type="NCBI Taxonomy" id="1474"/>
    <lineage>
        <taxon>Bacteria</taxon>
        <taxon>Bacillati</taxon>
        <taxon>Bacillota</taxon>
        <taxon>Bacilli</taxon>
        <taxon>Bacillales</taxon>
        <taxon>Caryophanaceae</taxon>
        <taxon>Sporosarcina</taxon>
    </lineage>
</organism>
<keyword evidence="5 20" id="KW-0808">Transferase</keyword>
<keyword evidence="11" id="KW-0443">Lipid metabolism</keyword>
<keyword evidence="6 19" id="KW-0812">Transmembrane</keyword>
<gene>
    <name evidence="20" type="primary">dgkA</name>
    <name evidence="20" type="ORF">NCTC4822_01507</name>
</gene>
<feature type="transmembrane region" description="Helical" evidence="19">
    <location>
        <begin position="25"/>
        <end position="43"/>
    </location>
</feature>